<feature type="transmembrane region" description="Helical" evidence="1">
    <location>
        <begin position="144"/>
        <end position="168"/>
    </location>
</feature>
<evidence type="ECO:0000256" key="1">
    <source>
        <dbReference type="SAM" id="Phobius"/>
    </source>
</evidence>
<feature type="transmembrane region" description="Helical" evidence="1">
    <location>
        <begin position="83"/>
        <end position="101"/>
    </location>
</feature>
<evidence type="ECO:0000313" key="4">
    <source>
        <dbReference type="EMBL" id="CAL6028025.1"/>
    </source>
</evidence>
<keyword evidence="1" id="KW-0812">Transmembrane</keyword>
<dbReference type="EMBL" id="CATOUU010000496">
    <property type="protein sequence ID" value="CAI9931737.1"/>
    <property type="molecule type" value="Genomic_DNA"/>
</dbReference>
<sequence length="176" mass="20015">MIIGTIDGQSYFSGALSAYLICNQFPFADLKQTKWAKYFIQYIPNNLLGTMIIYIVIILSFVTTNYFAMNDSWLIVKYVVQKLVFHSIIAFVFMLCLLDYSTGKNSMIENLSVLESDFIMISENVALIFSVLLDEIQIGPFKTIVIQMASIGILFVSIVCINIFTYCLKDIVQFLS</sequence>
<evidence type="ECO:0000313" key="6">
    <source>
        <dbReference type="Proteomes" id="UP001642409"/>
    </source>
</evidence>
<dbReference type="EMBL" id="CATOUU010000918">
    <property type="protein sequence ID" value="CAI9959460.1"/>
    <property type="molecule type" value="Genomic_DNA"/>
</dbReference>
<evidence type="ECO:0000313" key="5">
    <source>
        <dbReference type="EMBL" id="CAL6108776.1"/>
    </source>
</evidence>
<protein>
    <submittedName>
        <fullName evidence="4">Hypothetical_protein</fullName>
    </submittedName>
</protein>
<dbReference type="Proteomes" id="UP001642409">
    <property type="component" value="Unassembled WGS sequence"/>
</dbReference>
<evidence type="ECO:0000313" key="2">
    <source>
        <dbReference type="EMBL" id="CAI9931737.1"/>
    </source>
</evidence>
<keyword evidence="1" id="KW-1133">Transmembrane helix</keyword>
<proteinExistence type="predicted"/>
<feature type="transmembrane region" description="Helical" evidence="1">
    <location>
        <begin position="47"/>
        <end position="68"/>
    </location>
</feature>
<accession>A0AA86TYD7</accession>
<reference evidence="4 6" key="2">
    <citation type="submission" date="2024-07" db="EMBL/GenBank/DDBJ databases">
        <authorList>
            <person name="Akdeniz Z."/>
        </authorList>
    </citation>
    <scope>NUCLEOTIDE SEQUENCE [LARGE SCALE GENOMIC DNA]</scope>
</reference>
<comment type="caution">
    <text evidence="2">The sequence shown here is derived from an EMBL/GenBank/DDBJ whole genome shotgun (WGS) entry which is preliminary data.</text>
</comment>
<dbReference type="EMBL" id="CAXDID020000657">
    <property type="protein sequence ID" value="CAL6108776.1"/>
    <property type="molecule type" value="Genomic_DNA"/>
</dbReference>
<reference evidence="2" key="1">
    <citation type="submission" date="2023-06" db="EMBL/GenBank/DDBJ databases">
        <authorList>
            <person name="Kurt Z."/>
        </authorList>
    </citation>
    <scope>NUCLEOTIDE SEQUENCE</scope>
</reference>
<evidence type="ECO:0000313" key="3">
    <source>
        <dbReference type="EMBL" id="CAI9959460.1"/>
    </source>
</evidence>
<keyword evidence="1" id="KW-0472">Membrane</keyword>
<dbReference type="EMBL" id="CAXDID020000106">
    <property type="protein sequence ID" value="CAL6028025.1"/>
    <property type="molecule type" value="Genomic_DNA"/>
</dbReference>
<name>A0AA86TYD7_9EUKA</name>
<organism evidence="2">
    <name type="scientific">Hexamita inflata</name>
    <dbReference type="NCBI Taxonomy" id="28002"/>
    <lineage>
        <taxon>Eukaryota</taxon>
        <taxon>Metamonada</taxon>
        <taxon>Diplomonadida</taxon>
        <taxon>Hexamitidae</taxon>
        <taxon>Hexamitinae</taxon>
        <taxon>Hexamita</taxon>
    </lineage>
</organism>
<keyword evidence="6" id="KW-1185">Reference proteome</keyword>
<feature type="transmembrane region" description="Helical" evidence="1">
    <location>
        <begin position="113"/>
        <end position="132"/>
    </location>
</feature>
<dbReference type="AlphaFoldDB" id="A0AA86TYD7"/>
<gene>
    <name evidence="2" type="ORF">HINF_LOCUS19382</name>
    <name evidence="4" type="ORF">HINF_LOCUS31607</name>
    <name evidence="3" type="ORF">HINF_LOCUS47105</name>
    <name evidence="5" type="ORF">HINF_LOCUS75128</name>
</gene>